<dbReference type="Proteomes" id="UP000199095">
    <property type="component" value="Unassembled WGS sequence"/>
</dbReference>
<keyword evidence="1" id="KW-1133">Transmembrane helix</keyword>
<accession>A0A1I0GS75</accession>
<organism evidence="2 3">
    <name type="scientific">Salinibacillus kushneri</name>
    <dbReference type="NCBI Taxonomy" id="237682"/>
    <lineage>
        <taxon>Bacteria</taxon>
        <taxon>Bacillati</taxon>
        <taxon>Bacillota</taxon>
        <taxon>Bacilli</taxon>
        <taxon>Bacillales</taxon>
        <taxon>Bacillaceae</taxon>
        <taxon>Salinibacillus</taxon>
    </lineage>
</organism>
<reference evidence="3" key="1">
    <citation type="submission" date="2016-10" db="EMBL/GenBank/DDBJ databases">
        <authorList>
            <person name="Varghese N."/>
            <person name="Submissions S."/>
        </authorList>
    </citation>
    <scope>NUCLEOTIDE SEQUENCE [LARGE SCALE GENOMIC DNA]</scope>
    <source>
        <strain evidence="3">CGMCC 1.3566</strain>
    </source>
</reference>
<proteinExistence type="predicted"/>
<dbReference type="EMBL" id="FOHJ01000007">
    <property type="protein sequence ID" value="SET73184.1"/>
    <property type="molecule type" value="Genomic_DNA"/>
</dbReference>
<evidence type="ECO:0000313" key="2">
    <source>
        <dbReference type="EMBL" id="SET73184.1"/>
    </source>
</evidence>
<dbReference type="OrthoDB" id="1707123at2"/>
<name>A0A1I0GS75_9BACI</name>
<evidence type="ECO:0008006" key="4">
    <source>
        <dbReference type="Google" id="ProtNLM"/>
    </source>
</evidence>
<dbReference type="RefSeq" id="WP_093135728.1">
    <property type="nucleotide sequence ID" value="NZ_FOHJ01000007.1"/>
</dbReference>
<keyword evidence="1" id="KW-0472">Membrane</keyword>
<dbReference type="AlphaFoldDB" id="A0A1I0GS75"/>
<keyword evidence="3" id="KW-1185">Reference proteome</keyword>
<gene>
    <name evidence="2" type="ORF">SAMN05421676_107110</name>
</gene>
<protein>
    <recommendedName>
        <fullName evidence="4">DUF5668 domain-containing protein</fullName>
    </recommendedName>
</protein>
<dbReference type="STRING" id="237682.SAMN05421676_107110"/>
<evidence type="ECO:0000313" key="3">
    <source>
        <dbReference type="Proteomes" id="UP000199095"/>
    </source>
</evidence>
<evidence type="ECO:0000256" key="1">
    <source>
        <dbReference type="SAM" id="Phobius"/>
    </source>
</evidence>
<feature type="transmembrane region" description="Helical" evidence="1">
    <location>
        <begin position="37"/>
        <end position="57"/>
    </location>
</feature>
<feature type="transmembrane region" description="Helical" evidence="1">
    <location>
        <begin position="69"/>
        <end position="88"/>
    </location>
</feature>
<sequence length="218" mass="24360">MRQWRIGTFSMGLLLILLGVTLLVANFGNEKVVKMLLVWWPVILVVIGLEVLIYLFSSKEKMPFLKFDVLSIVFIGLIGFAGISFYMASSLGIVDEVKAAVSEEVHTGALPMTEHKVPDHIEKVVVFSDFARPEILAHKNDNLVIFGSYKTTMSDDAFESKDVAQIVEAGNTLYVQFFPGDYQSGLVNQRNQIQPKLSLPETVDVEWAHDLENVPVSK</sequence>
<keyword evidence="1" id="KW-0812">Transmembrane</keyword>